<sequence length="49" mass="5878">MSHGDFPFDLIGLNNATESIVQMFYVVNCEKFVMLYGIILYFYRNFFLR</sequence>
<organism evidence="2 3">
    <name type="scientific">Caldilinea aerophila (strain DSM 14535 / JCM 11387 / NBRC 104270 / STL-6-O1)</name>
    <dbReference type="NCBI Taxonomy" id="926550"/>
    <lineage>
        <taxon>Bacteria</taxon>
        <taxon>Bacillati</taxon>
        <taxon>Chloroflexota</taxon>
        <taxon>Caldilineae</taxon>
        <taxon>Caldilineales</taxon>
        <taxon>Caldilineaceae</taxon>
        <taxon>Caldilinea</taxon>
    </lineage>
</organism>
<gene>
    <name evidence="2" type="ordered locus">CLDAP_12720</name>
</gene>
<keyword evidence="3" id="KW-1185">Reference proteome</keyword>
<dbReference type="AlphaFoldDB" id="I0I224"/>
<reference evidence="2 3" key="1">
    <citation type="submission" date="2012-02" db="EMBL/GenBank/DDBJ databases">
        <title>Complete genome sequence of Caldilinea aerophila DSM 14535 (= NBRC 102666).</title>
        <authorList>
            <person name="Oguchi A."/>
            <person name="Hosoyama A."/>
            <person name="Sekine M."/>
            <person name="Fukai R."/>
            <person name="Kato Y."/>
            <person name="Nakamura S."/>
            <person name="Hanada S."/>
            <person name="Yamazaki S."/>
            <person name="Fujita N."/>
        </authorList>
    </citation>
    <scope>NUCLEOTIDE SEQUENCE [LARGE SCALE GENOMIC DNA]</scope>
    <source>
        <strain evidence="3">DSM 14535 / JCM 11387 / NBRC 104270 / STL-6-O1</strain>
    </source>
</reference>
<keyword evidence="1" id="KW-0812">Transmembrane</keyword>
<proteinExistence type="predicted"/>
<evidence type="ECO:0000313" key="3">
    <source>
        <dbReference type="Proteomes" id="UP000007880"/>
    </source>
</evidence>
<evidence type="ECO:0000256" key="1">
    <source>
        <dbReference type="SAM" id="Phobius"/>
    </source>
</evidence>
<dbReference type="Proteomes" id="UP000007880">
    <property type="component" value="Chromosome"/>
</dbReference>
<name>I0I224_CALAS</name>
<keyword evidence="1" id="KW-0472">Membrane</keyword>
<keyword evidence="1" id="KW-1133">Transmembrane helix</keyword>
<evidence type="ECO:0000313" key="2">
    <source>
        <dbReference type="EMBL" id="BAL99311.1"/>
    </source>
</evidence>
<dbReference type="EMBL" id="AP012337">
    <property type="protein sequence ID" value="BAL99311.1"/>
    <property type="molecule type" value="Genomic_DNA"/>
</dbReference>
<dbReference type="HOGENOM" id="CLU_3133396_0_0_0"/>
<accession>I0I224</accession>
<protein>
    <submittedName>
        <fullName evidence="2">Uncharacterized protein</fullName>
    </submittedName>
</protein>
<dbReference type="KEGG" id="cap:CLDAP_12720"/>
<feature type="transmembrane region" description="Helical" evidence="1">
    <location>
        <begin position="20"/>
        <end position="43"/>
    </location>
</feature>